<keyword evidence="2" id="KW-1185">Reference proteome</keyword>
<gene>
    <name evidence="1" type="ORF">D9613_004480</name>
</gene>
<accession>A0A8H4QKK1</accession>
<proteinExistence type="predicted"/>
<evidence type="ECO:0000313" key="2">
    <source>
        <dbReference type="Proteomes" id="UP000521872"/>
    </source>
</evidence>
<comment type="caution">
    <text evidence="1">The sequence shown here is derived from an EMBL/GenBank/DDBJ whole genome shotgun (WGS) entry which is preliminary data.</text>
</comment>
<sequence length="524" mass="60046">MTCSHCKEKQSSSQRDFIDLSHWLKYKSECPFKEGACEPCQKKIEAEKDVVDAIAHLKDMLSRYQQVKTEMNHAHSPIIRDLPVEILSNIFYSCLSEGIAWTTPELWTVILVKARCPTPSSWMKEWFRRSGTLPVYVFIVEDHAHAFLPGRARCDYWETCFKMLEQYCVRWKDLSLNLSWASYQYIATKLKLKPSMRRLTLDISHYSSEDLEWELWQDSAAGPEHVRLNRGIRLGQFKIDWRRVTHVESHTWTPEECVSLLRNAPLLESCSFVQVINSPTSRPEQLQAVCHTSLRHLSIRYGGPPARLFDHLTLPSLNTLCYWSNGYFNPTTGHILLLDQGLHSLFRRSRFPLKKLTFVARAYTIDSLITTLNFVPSLTHLSLQFFKPEQYANVPVVEDLLEQLSASTVDIGDRFLPLLETLEVGLPKRFFPWGSLPDVFVPISEEYGSMAGQRPLKSIIVQSFSTVRAGHDGGLCDDVVCRLVRLQEAGIHVSARVTSKRSTSTLVPVKWEVAGQVCEAHKTF</sequence>
<dbReference type="Proteomes" id="UP000521872">
    <property type="component" value="Unassembled WGS sequence"/>
</dbReference>
<name>A0A8H4QKK1_9AGAR</name>
<evidence type="ECO:0000313" key="1">
    <source>
        <dbReference type="EMBL" id="KAF4612082.1"/>
    </source>
</evidence>
<dbReference type="EMBL" id="JAACJL010000057">
    <property type="protein sequence ID" value="KAF4612082.1"/>
    <property type="molecule type" value="Genomic_DNA"/>
</dbReference>
<reference evidence="1 2" key="1">
    <citation type="submission" date="2019-12" db="EMBL/GenBank/DDBJ databases">
        <authorList>
            <person name="Floudas D."/>
            <person name="Bentzer J."/>
            <person name="Ahren D."/>
            <person name="Johansson T."/>
            <person name="Persson P."/>
            <person name="Tunlid A."/>
        </authorList>
    </citation>
    <scope>NUCLEOTIDE SEQUENCE [LARGE SCALE GENOMIC DNA]</scope>
    <source>
        <strain evidence="1 2">CBS 102.39</strain>
    </source>
</reference>
<organism evidence="1 2">
    <name type="scientific">Agrocybe pediades</name>
    <dbReference type="NCBI Taxonomy" id="84607"/>
    <lineage>
        <taxon>Eukaryota</taxon>
        <taxon>Fungi</taxon>
        <taxon>Dikarya</taxon>
        <taxon>Basidiomycota</taxon>
        <taxon>Agaricomycotina</taxon>
        <taxon>Agaricomycetes</taxon>
        <taxon>Agaricomycetidae</taxon>
        <taxon>Agaricales</taxon>
        <taxon>Agaricineae</taxon>
        <taxon>Strophariaceae</taxon>
        <taxon>Agrocybe</taxon>
    </lineage>
</organism>
<protein>
    <recommendedName>
        <fullName evidence="3">F-box domain-containing protein</fullName>
    </recommendedName>
</protein>
<dbReference type="AlphaFoldDB" id="A0A8H4QKK1"/>
<evidence type="ECO:0008006" key="3">
    <source>
        <dbReference type="Google" id="ProtNLM"/>
    </source>
</evidence>